<evidence type="ECO:0000313" key="6">
    <source>
        <dbReference type="EMBL" id="CAD8476884.1"/>
    </source>
</evidence>
<protein>
    <recommendedName>
        <fullName evidence="7">Zinc/iron permease</fullName>
    </recommendedName>
</protein>
<name>A0A7S0HBB8_9CRYP</name>
<evidence type="ECO:0000256" key="5">
    <source>
        <dbReference type="SAM" id="Phobius"/>
    </source>
</evidence>
<gene>
    <name evidence="6" type="ORF">HPHI1048_LOCUS6563</name>
</gene>
<accession>A0A7S0HBB8</accession>
<proteinExistence type="predicted"/>
<dbReference type="PANTHER" id="PTHR11040:SF44">
    <property type="entry name" value="PROTEIN ZNTC-RELATED"/>
    <property type="match status" value="1"/>
</dbReference>
<dbReference type="InterPro" id="IPR003689">
    <property type="entry name" value="ZIP"/>
</dbReference>
<dbReference type="GO" id="GO:0005886">
    <property type="term" value="C:plasma membrane"/>
    <property type="evidence" value="ECO:0007669"/>
    <property type="project" value="TreeGrafter"/>
</dbReference>
<evidence type="ECO:0000256" key="1">
    <source>
        <dbReference type="ARBA" id="ARBA00004141"/>
    </source>
</evidence>
<feature type="transmembrane region" description="Helical" evidence="5">
    <location>
        <begin position="200"/>
        <end position="218"/>
    </location>
</feature>
<feature type="transmembrane region" description="Helical" evidence="5">
    <location>
        <begin position="230"/>
        <end position="256"/>
    </location>
</feature>
<evidence type="ECO:0000256" key="3">
    <source>
        <dbReference type="ARBA" id="ARBA00022989"/>
    </source>
</evidence>
<organism evidence="6">
    <name type="scientific">Hanusia phi</name>
    <dbReference type="NCBI Taxonomy" id="3032"/>
    <lineage>
        <taxon>Eukaryota</taxon>
        <taxon>Cryptophyceae</taxon>
        <taxon>Pyrenomonadales</taxon>
        <taxon>Geminigeraceae</taxon>
        <taxon>Hanusia</taxon>
    </lineage>
</organism>
<dbReference type="PANTHER" id="PTHR11040">
    <property type="entry name" value="ZINC/IRON TRANSPORTER"/>
    <property type="match status" value="1"/>
</dbReference>
<feature type="transmembrane region" description="Helical" evidence="5">
    <location>
        <begin position="304"/>
        <end position="322"/>
    </location>
</feature>
<feature type="transmembrane region" description="Helical" evidence="5">
    <location>
        <begin position="44"/>
        <end position="67"/>
    </location>
</feature>
<dbReference type="GO" id="GO:0005385">
    <property type="term" value="F:zinc ion transmembrane transporter activity"/>
    <property type="evidence" value="ECO:0007669"/>
    <property type="project" value="TreeGrafter"/>
</dbReference>
<keyword evidence="3 5" id="KW-1133">Transmembrane helix</keyword>
<feature type="transmembrane region" description="Helical" evidence="5">
    <location>
        <begin position="79"/>
        <end position="97"/>
    </location>
</feature>
<feature type="transmembrane region" description="Helical" evidence="5">
    <location>
        <begin position="343"/>
        <end position="363"/>
    </location>
</feature>
<evidence type="ECO:0000256" key="2">
    <source>
        <dbReference type="ARBA" id="ARBA00022692"/>
    </source>
</evidence>
<evidence type="ECO:0008006" key="7">
    <source>
        <dbReference type="Google" id="ProtNLM"/>
    </source>
</evidence>
<dbReference type="EMBL" id="HBEO01009384">
    <property type="protein sequence ID" value="CAD8476884.1"/>
    <property type="molecule type" value="Transcribed_RNA"/>
</dbReference>
<keyword evidence="4 5" id="KW-0472">Membrane</keyword>
<evidence type="ECO:0000256" key="4">
    <source>
        <dbReference type="ARBA" id="ARBA00023136"/>
    </source>
</evidence>
<keyword evidence="2 5" id="KW-0812">Transmembrane</keyword>
<comment type="subcellular location">
    <subcellularLocation>
        <location evidence="1">Membrane</location>
        <topology evidence="1">Multi-pass membrane protein</topology>
    </subcellularLocation>
</comment>
<feature type="transmembrane region" description="Helical" evidence="5">
    <location>
        <begin position="268"/>
        <end position="292"/>
    </location>
</feature>
<dbReference type="AlphaFoldDB" id="A0A7S0HBB8"/>
<dbReference type="Pfam" id="PF02535">
    <property type="entry name" value="Zip"/>
    <property type="match status" value="1"/>
</dbReference>
<sequence length="365" mass="39128">MAEHLVSLKIGALFAVLIASIVGIMIPILRWRKESPNKSQSGSFWFYILRAYAAGVMLALAFVHIIADALATMDGLTGNFPIGSVFVMIGIMIMMVVERLSLDMGSLLTKNPVDLSSAECCDPGHNQHPNDVLKGPHQPANCPVHHCNAVSSPVSLGADYPAEVAHTPHSIDLHRVLPLGPVQDVGSSSDISTDDAKPKVMLGMLELGIVVHSVIIGMDLGVKTDKASAIVGLVIALCFHQFFEGLGLGACIASVMHDEESKVNWSKVMVMVAVFSLTFPFGGALGMISIAAESFHADNLFQPWLQGTLDAISGGVLVYLAFIHFISEDFNRKDVNSRENVGLRWLMILSVILGATCMSLLALQA</sequence>
<reference evidence="6" key="1">
    <citation type="submission" date="2021-01" db="EMBL/GenBank/DDBJ databases">
        <authorList>
            <person name="Corre E."/>
            <person name="Pelletier E."/>
            <person name="Niang G."/>
            <person name="Scheremetjew M."/>
            <person name="Finn R."/>
            <person name="Kale V."/>
            <person name="Holt S."/>
            <person name="Cochrane G."/>
            <person name="Meng A."/>
            <person name="Brown T."/>
            <person name="Cohen L."/>
        </authorList>
    </citation>
    <scope>NUCLEOTIDE SEQUENCE</scope>
    <source>
        <strain evidence="6">CCMP325</strain>
    </source>
</reference>
<feature type="transmembrane region" description="Helical" evidence="5">
    <location>
        <begin position="12"/>
        <end position="32"/>
    </location>
</feature>